<evidence type="ECO:0000313" key="3">
    <source>
        <dbReference type="Proteomes" id="UP000297853"/>
    </source>
</evidence>
<evidence type="ECO:0000259" key="1">
    <source>
        <dbReference type="SMART" id="SM00829"/>
    </source>
</evidence>
<accession>A0ABY2IW70</accession>
<dbReference type="InterPro" id="IPR013149">
    <property type="entry name" value="ADH-like_C"/>
</dbReference>
<comment type="caution">
    <text evidence="2">The sequence shown here is derived from an EMBL/GenBank/DDBJ whole genome shotgun (WGS) entry which is preliminary data.</text>
</comment>
<dbReference type="SUPFAM" id="SSF51735">
    <property type="entry name" value="NAD(P)-binding Rossmann-fold domains"/>
    <property type="match status" value="1"/>
</dbReference>
<gene>
    <name evidence="2" type="ORF">E3T28_16155</name>
</gene>
<name>A0ABY2IW70_9MICO</name>
<sequence length="199" mass="21250">MVTSAMCEARAGSALTRMYFGLRKPKWPILGTNFSGEIEAVGSSVVEFQVGDRVSGVNVTNFGAYAEYVVVQEDGVIAAKPGNLSDEEAVAVFDGSITALPFLRDGARLRSGQSILINGASGAVGTAAMQLAKRYGATVTAVCSTSNVALVTSLGADHVIDYTRRDYTDTYDTYDTYDVIFDAVAKSSFTRSRRALKRD</sequence>
<dbReference type="InterPro" id="IPR013154">
    <property type="entry name" value="ADH-like_N"/>
</dbReference>
<dbReference type="InterPro" id="IPR050700">
    <property type="entry name" value="YIM1/Zinc_Alcohol_DH_Fams"/>
</dbReference>
<dbReference type="Proteomes" id="UP000297853">
    <property type="component" value="Unassembled WGS sequence"/>
</dbReference>
<dbReference type="Gene3D" id="3.90.180.10">
    <property type="entry name" value="Medium-chain alcohol dehydrogenases, catalytic domain"/>
    <property type="match status" value="1"/>
</dbReference>
<organism evidence="2 3">
    <name type="scientific">Cryobacterium sinapicolor</name>
    <dbReference type="NCBI Taxonomy" id="1259236"/>
    <lineage>
        <taxon>Bacteria</taxon>
        <taxon>Bacillati</taxon>
        <taxon>Actinomycetota</taxon>
        <taxon>Actinomycetes</taxon>
        <taxon>Micrococcales</taxon>
        <taxon>Microbacteriaceae</taxon>
        <taxon>Cryobacterium</taxon>
    </lineage>
</organism>
<dbReference type="Pfam" id="PF08240">
    <property type="entry name" value="ADH_N"/>
    <property type="match status" value="1"/>
</dbReference>
<keyword evidence="3" id="KW-1185">Reference proteome</keyword>
<dbReference type="EMBL" id="SOGQ01000091">
    <property type="protein sequence ID" value="TFC93928.1"/>
    <property type="molecule type" value="Genomic_DNA"/>
</dbReference>
<feature type="domain" description="Enoyl reductase (ER)" evidence="1">
    <location>
        <begin position="12"/>
        <end position="196"/>
    </location>
</feature>
<dbReference type="InterPro" id="IPR036291">
    <property type="entry name" value="NAD(P)-bd_dom_sf"/>
</dbReference>
<dbReference type="InterPro" id="IPR020843">
    <property type="entry name" value="ER"/>
</dbReference>
<protein>
    <submittedName>
        <fullName evidence="2">NAD(P)-dependent alcohol dehydrogenase</fullName>
    </submittedName>
</protein>
<evidence type="ECO:0000313" key="2">
    <source>
        <dbReference type="EMBL" id="TFC93928.1"/>
    </source>
</evidence>
<dbReference type="SMART" id="SM00829">
    <property type="entry name" value="PKS_ER"/>
    <property type="match status" value="1"/>
</dbReference>
<dbReference type="CDD" id="cd08267">
    <property type="entry name" value="MDR1"/>
    <property type="match status" value="1"/>
</dbReference>
<dbReference type="PANTHER" id="PTHR11695:SF294">
    <property type="entry name" value="RETICULON-4-INTERACTING PROTEIN 1, MITOCHONDRIAL"/>
    <property type="match status" value="1"/>
</dbReference>
<dbReference type="PANTHER" id="PTHR11695">
    <property type="entry name" value="ALCOHOL DEHYDROGENASE RELATED"/>
    <property type="match status" value="1"/>
</dbReference>
<dbReference type="Gene3D" id="3.40.50.720">
    <property type="entry name" value="NAD(P)-binding Rossmann-like Domain"/>
    <property type="match status" value="1"/>
</dbReference>
<reference evidence="2 3" key="1">
    <citation type="submission" date="2019-03" db="EMBL/GenBank/DDBJ databases">
        <title>Genomics of glacier-inhabiting Cryobacterium strains.</title>
        <authorList>
            <person name="Liu Q."/>
            <person name="Xin Y.-H."/>
        </authorList>
    </citation>
    <scope>NUCLEOTIDE SEQUENCE [LARGE SCALE GENOMIC DNA]</scope>
    <source>
        <strain evidence="2 3">TMT1-23-1</strain>
    </source>
</reference>
<dbReference type="Pfam" id="PF00107">
    <property type="entry name" value="ADH_zinc_N"/>
    <property type="match status" value="1"/>
</dbReference>
<proteinExistence type="predicted"/>
<dbReference type="InterPro" id="IPR011032">
    <property type="entry name" value="GroES-like_sf"/>
</dbReference>
<dbReference type="SUPFAM" id="SSF50129">
    <property type="entry name" value="GroES-like"/>
    <property type="match status" value="1"/>
</dbReference>